<dbReference type="GO" id="GO:0008270">
    <property type="term" value="F:zinc ion binding"/>
    <property type="evidence" value="ECO:0007669"/>
    <property type="project" value="UniProtKB-KW"/>
</dbReference>
<dbReference type="GO" id="GO:0099536">
    <property type="term" value="P:synaptic signaling"/>
    <property type="evidence" value="ECO:0007669"/>
    <property type="project" value="TreeGrafter"/>
</dbReference>
<evidence type="ECO:0000256" key="6">
    <source>
        <dbReference type="ARBA" id="ARBA00022771"/>
    </source>
</evidence>
<evidence type="ECO:0000313" key="14">
    <source>
        <dbReference type="WBParaSite" id="HNAJ_0000127001-mRNA-1"/>
    </source>
</evidence>
<keyword evidence="4" id="KW-0808">Transferase</keyword>
<dbReference type="InterPro" id="IPR050774">
    <property type="entry name" value="KCMF1/Dystrophin"/>
</dbReference>
<dbReference type="OrthoDB" id="7873042at2759"/>
<dbReference type="Gene3D" id="3.30.60.90">
    <property type="match status" value="1"/>
</dbReference>
<dbReference type="PROSITE" id="PS01357">
    <property type="entry name" value="ZF_ZZ_1"/>
    <property type="match status" value="1"/>
</dbReference>
<dbReference type="SMART" id="SM00291">
    <property type="entry name" value="ZnF_ZZ"/>
    <property type="match status" value="1"/>
</dbReference>
<evidence type="ECO:0000256" key="10">
    <source>
        <dbReference type="SAM" id="Phobius"/>
    </source>
</evidence>
<evidence type="ECO:0000256" key="2">
    <source>
        <dbReference type="ARBA" id="ARBA00010938"/>
    </source>
</evidence>
<reference evidence="12 13" key="2">
    <citation type="submission" date="2018-11" db="EMBL/GenBank/DDBJ databases">
        <authorList>
            <consortium name="Pathogen Informatics"/>
        </authorList>
    </citation>
    <scope>NUCLEOTIDE SEQUENCE [LARGE SCALE GENOMIC DNA]</scope>
</reference>
<dbReference type="GO" id="GO:0061630">
    <property type="term" value="F:ubiquitin protein ligase activity"/>
    <property type="evidence" value="ECO:0007669"/>
    <property type="project" value="UniProtKB-EC"/>
</dbReference>
<feature type="region of interest" description="Disordered" evidence="9">
    <location>
        <begin position="283"/>
        <end position="307"/>
    </location>
</feature>
<dbReference type="Proteomes" id="UP000278807">
    <property type="component" value="Unassembled WGS sequence"/>
</dbReference>
<dbReference type="STRING" id="102285.A0A158QH18"/>
<evidence type="ECO:0000313" key="12">
    <source>
        <dbReference type="EMBL" id="VDN97129.1"/>
    </source>
</evidence>
<dbReference type="PANTHER" id="PTHR12268:SF13">
    <property type="entry name" value="E3 UBIQUITIN-PROTEIN LIGASE KCMF1"/>
    <property type="match status" value="1"/>
</dbReference>
<dbReference type="GO" id="GO:0045202">
    <property type="term" value="C:synapse"/>
    <property type="evidence" value="ECO:0007669"/>
    <property type="project" value="GOC"/>
</dbReference>
<evidence type="ECO:0000256" key="9">
    <source>
        <dbReference type="SAM" id="MobiDB-lite"/>
    </source>
</evidence>
<feature type="transmembrane region" description="Helical" evidence="10">
    <location>
        <begin position="12"/>
        <end position="36"/>
    </location>
</feature>
<feature type="transmembrane region" description="Helical" evidence="10">
    <location>
        <begin position="100"/>
        <end position="122"/>
    </location>
</feature>
<dbReference type="InterPro" id="IPR000433">
    <property type="entry name" value="Znf_ZZ"/>
</dbReference>
<dbReference type="WBParaSite" id="HNAJ_0000127001-mRNA-1">
    <property type="protein sequence ID" value="HNAJ_0000127001-mRNA-1"/>
    <property type="gene ID" value="HNAJ_0000127001"/>
</dbReference>
<evidence type="ECO:0000259" key="11">
    <source>
        <dbReference type="PROSITE" id="PS50135"/>
    </source>
</evidence>
<evidence type="ECO:0000256" key="8">
    <source>
        <dbReference type="PROSITE-ProRule" id="PRU00228"/>
    </source>
</evidence>
<comment type="catalytic activity">
    <reaction evidence="1">
        <text>S-ubiquitinyl-[E2 ubiquitin-conjugating enzyme]-L-cysteine + [acceptor protein]-L-lysine = [E2 ubiquitin-conjugating enzyme]-L-cysteine + N(6)-ubiquitinyl-[acceptor protein]-L-lysine.</text>
        <dbReference type="EC" id="2.3.2.27"/>
    </reaction>
</comment>
<reference evidence="14" key="1">
    <citation type="submission" date="2016-04" db="UniProtKB">
        <authorList>
            <consortium name="WormBaseParasite"/>
        </authorList>
    </citation>
    <scope>IDENTIFICATION</scope>
</reference>
<keyword evidence="5" id="KW-0479">Metal-binding</keyword>
<keyword evidence="10" id="KW-1133">Transmembrane helix</keyword>
<feature type="compositionally biased region" description="Low complexity" evidence="9">
    <location>
        <begin position="455"/>
        <end position="465"/>
    </location>
</feature>
<feature type="transmembrane region" description="Helical" evidence="10">
    <location>
        <begin position="42"/>
        <end position="61"/>
    </location>
</feature>
<proteinExistence type="inferred from homology"/>
<protein>
    <recommendedName>
        <fullName evidence="3">RING-type E3 ubiquitin transferase</fullName>
        <ecNumber evidence="3">2.3.2.27</ecNumber>
    </recommendedName>
</protein>
<dbReference type="InterPro" id="IPR008598">
    <property type="entry name" value="Di19_Zn-bd"/>
</dbReference>
<dbReference type="Pfam" id="PF00569">
    <property type="entry name" value="ZZ"/>
    <property type="match status" value="1"/>
</dbReference>
<name>A0A158QH18_RODNA</name>
<feature type="compositionally biased region" description="Polar residues" evidence="9">
    <location>
        <begin position="285"/>
        <end position="302"/>
    </location>
</feature>
<evidence type="ECO:0000313" key="13">
    <source>
        <dbReference type="Proteomes" id="UP000278807"/>
    </source>
</evidence>
<feature type="domain" description="ZZ-type" evidence="11">
    <location>
        <begin position="141"/>
        <end position="197"/>
    </location>
</feature>
<dbReference type="EMBL" id="UZAE01000469">
    <property type="protein sequence ID" value="VDN97129.1"/>
    <property type="molecule type" value="Genomic_DNA"/>
</dbReference>
<feature type="compositionally biased region" description="Acidic residues" evidence="9">
    <location>
        <begin position="436"/>
        <end position="454"/>
    </location>
</feature>
<dbReference type="InterPro" id="IPR043145">
    <property type="entry name" value="Znf_ZZ_sf"/>
</dbReference>
<dbReference type="GO" id="GO:0005886">
    <property type="term" value="C:plasma membrane"/>
    <property type="evidence" value="ECO:0007669"/>
    <property type="project" value="TreeGrafter"/>
</dbReference>
<dbReference type="CDD" id="cd02338">
    <property type="entry name" value="ZZ_PCMF_like"/>
    <property type="match status" value="1"/>
</dbReference>
<dbReference type="PANTHER" id="PTHR12268">
    <property type="entry name" value="E3 UBIQUITIN-PROTEIN LIGASE KCMF1"/>
    <property type="match status" value="1"/>
</dbReference>
<keyword evidence="6 8" id="KW-0863">Zinc-finger</keyword>
<keyword evidence="10" id="KW-0812">Transmembrane</keyword>
<evidence type="ECO:0000256" key="7">
    <source>
        <dbReference type="ARBA" id="ARBA00022833"/>
    </source>
</evidence>
<gene>
    <name evidence="12" type="ORF">HNAJ_LOCUS1270</name>
</gene>
<comment type="similarity">
    <text evidence="2">Belongs to the KCMF1 family.</text>
</comment>
<organism evidence="14">
    <name type="scientific">Rodentolepis nana</name>
    <name type="common">Dwarf tapeworm</name>
    <name type="synonym">Hymenolepis nana</name>
    <dbReference type="NCBI Taxonomy" id="102285"/>
    <lineage>
        <taxon>Eukaryota</taxon>
        <taxon>Metazoa</taxon>
        <taxon>Spiralia</taxon>
        <taxon>Lophotrochozoa</taxon>
        <taxon>Platyhelminthes</taxon>
        <taxon>Cestoda</taxon>
        <taxon>Eucestoda</taxon>
        <taxon>Cyclophyllidea</taxon>
        <taxon>Hymenolepididae</taxon>
        <taxon>Rodentolepis</taxon>
    </lineage>
</organism>
<sequence>MRIRLTLRSLMPAVRILCAIFAIYCIVCGSIILNIGKFDDTAVPRWVSGFVAGIVIFVFGVMMGRRRLIWITIPMFTDAALIITNSITLRDRKIMKVSDWLSVTLIIVGAIHFGMELTELLIESIKMRKKYEKNVGKKEELQGVKCDACDTNAFRLRRYKCLKCIDFDLCGSCFDSGEEINQHHSHHPMQCIILESDFKLFFPKSKPSEINRSYTCPVCGTTGFQVADLKNHVELRHPSTHHAVLCPLCAFPSTEFVISAGHNPNRPHKDFLNHLQTVHRLRKPATNSSHEQDTGNNNSNSPPVEPYLNRDEEFFYKPEGDGKISGLCKFDKLLSPDDQVIDGLVSGSTFSSRDLGLNILSRLEKIGTSSLNETPISQSSNMVYFESVTFVCQIKVQEVDPMGRLPVNAALKTHKEKSDSIMPSKSSGVDNHNNSDYEDSVNDESDGEVEDDSASEAPSEAALAESGRIVNAEVVDGDSVLLASAAQEEDKDKGDKDAGTVDQDWVTFVQELIWDSLNLRSLSLIKKDH</sequence>
<evidence type="ECO:0000256" key="1">
    <source>
        <dbReference type="ARBA" id="ARBA00000900"/>
    </source>
</evidence>
<evidence type="ECO:0000256" key="3">
    <source>
        <dbReference type="ARBA" id="ARBA00012483"/>
    </source>
</evidence>
<evidence type="ECO:0000256" key="5">
    <source>
        <dbReference type="ARBA" id="ARBA00022723"/>
    </source>
</evidence>
<feature type="region of interest" description="Disordered" evidence="9">
    <location>
        <begin position="413"/>
        <end position="465"/>
    </location>
</feature>
<evidence type="ECO:0000256" key="4">
    <source>
        <dbReference type="ARBA" id="ARBA00022679"/>
    </source>
</evidence>
<keyword evidence="7" id="KW-0862">Zinc</keyword>
<dbReference type="SUPFAM" id="SSF57850">
    <property type="entry name" value="RING/U-box"/>
    <property type="match status" value="1"/>
</dbReference>
<feature type="compositionally biased region" description="Polar residues" evidence="9">
    <location>
        <begin position="421"/>
        <end position="434"/>
    </location>
</feature>
<dbReference type="PROSITE" id="PS50135">
    <property type="entry name" value="ZF_ZZ_2"/>
    <property type="match status" value="1"/>
</dbReference>
<accession>A0A158QH18</accession>
<keyword evidence="13" id="KW-1185">Reference proteome</keyword>
<dbReference type="AlphaFoldDB" id="A0A158QH18"/>
<dbReference type="Pfam" id="PF05605">
    <property type="entry name" value="zf-Di19"/>
    <property type="match status" value="1"/>
</dbReference>
<dbReference type="EC" id="2.3.2.27" evidence="3"/>
<keyword evidence="10" id="KW-0472">Membrane</keyword>